<dbReference type="Proteomes" id="UP000503011">
    <property type="component" value="Chromosome"/>
</dbReference>
<protein>
    <submittedName>
        <fullName evidence="3">Uncharacterized protein</fullName>
    </submittedName>
</protein>
<proteinExistence type="predicted"/>
<feature type="transmembrane region" description="Helical" evidence="2">
    <location>
        <begin position="63"/>
        <end position="80"/>
    </location>
</feature>
<evidence type="ECO:0000313" key="4">
    <source>
        <dbReference type="Proteomes" id="UP000503011"/>
    </source>
</evidence>
<gene>
    <name evidence="3" type="ORF">Psuf_002220</name>
</gene>
<keyword evidence="2" id="KW-0812">Transmembrane</keyword>
<feature type="transmembrane region" description="Helical" evidence="2">
    <location>
        <begin position="95"/>
        <end position="113"/>
    </location>
</feature>
<feature type="region of interest" description="Disordered" evidence="1">
    <location>
        <begin position="1"/>
        <end position="44"/>
    </location>
</feature>
<keyword evidence="4" id="KW-1185">Reference proteome</keyword>
<evidence type="ECO:0000256" key="1">
    <source>
        <dbReference type="SAM" id="MobiDB-lite"/>
    </source>
</evidence>
<accession>A0A6F8YA53</accession>
<organism evidence="3 4">
    <name type="scientific">Phytohabitans suffuscus</name>
    <dbReference type="NCBI Taxonomy" id="624315"/>
    <lineage>
        <taxon>Bacteria</taxon>
        <taxon>Bacillati</taxon>
        <taxon>Actinomycetota</taxon>
        <taxon>Actinomycetes</taxon>
        <taxon>Micromonosporales</taxon>
        <taxon>Micromonosporaceae</taxon>
    </lineage>
</organism>
<reference evidence="3 4" key="1">
    <citation type="submission" date="2020-03" db="EMBL/GenBank/DDBJ databases">
        <title>Whole genome shotgun sequence of Phytohabitans suffuscus NBRC 105367.</title>
        <authorList>
            <person name="Komaki H."/>
            <person name="Tamura T."/>
        </authorList>
    </citation>
    <scope>NUCLEOTIDE SEQUENCE [LARGE SCALE GENOMIC DNA]</scope>
    <source>
        <strain evidence="3 4">NBRC 105367</strain>
    </source>
</reference>
<reference evidence="3 4" key="2">
    <citation type="submission" date="2020-03" db="EMBL/GenBank/DDBJ databases">
        <authorList>
            <person name="Ichikawa N."/>
            <person name="Kimura A."/>
            <person name="Kitahashi Y."/>
            <person name="Uohara A."/>
        </authorList>
    </citation>
    <scope>NUCLEOTIDE SEQUENCE [LARGE SCALE GENOMIC DNA]</scope>
    <source>
        <strain evidence="3 4">NBRC 105367</strain>
    </source>
</reference>
<evidence type="ECO:0000256" key="2">
    <source>
        <dbReference type="SAM" id="Phobius"/>
    </source>
</evidence>
<sequence length="129" mass="14418">MATETRTDGRSANQMETQAQRGTEPMRTEQYEPRAGTQPMGTQVQEIRPTGNETKSSFMTTEFWIYLAAVAAVLIASYAVGTNANHADYFRADKAWWFITLLTIGYLGSRGLAKAGSSTRSKMRDARRR</sequence>
<evidence type="ECO:0000313" key="3">
    <source>
        <dbReference type="EMBL" id="BCB82909.1"/>
    </source>
</evidence>
<keyword evidence="2" id="KW-0472">Membrane</keyword>
<dbReference type="AlphaFoldDB" id="A0A6F8YA53"/>
<name>A0A6F8YA53_9ACTN</name>
<dbReference type="KEGG" id="psuu:Psuf_002220"/>
<keyword evidence="2" id="KW-1133">Transmembrane helix</keyword>
<dbReference type="EMBL" id="AP022871">
    <property type="protein sequence ID" value="BCB82909.1"/>
    <property type="molecule type" value="Genomic_DNA"/>
</dbReference>
<feature type="compositionally biased region" description="Polar residues" evidence="1">
    <location>
        <begin position="10"/>
        <end position="21"/>
    </location>
</feature>